<keyword evidence="6" id="KW-0272">Extracellular matrix</keyword>
<protein>
    <recommendedName>
        <fullName evidence="4">Unique cartilage matrix-associated protein</fullName>
    </recommendedName>
</protein>
<evidence type="ECO:0000256" key="10">
    <source>
        <dbReference type="SAM" id="MobiDB-lite"/>
    </source>
</evidence>
<gene>
    <name evidence="12" type="primary">UCMA</name>
    <name evidence="12" type="synonym">ucmaa</name>
</gene>
<organism evidence="12 13">
    <name type="scientific">Scleropages formosus</name>
    <name type="common">Asian bonytongue</name>
    <name type="synonym">Osteoglossum formosum</name>
    <dbReference type="NCBI Taxonomy" id="113540"/>
    <lineage>
        <taxon>Eukaryota</taxon>
        <taxon>Metazoa</taxon>
        <taxon>Chordata</taxon>
        <taxon>Craniata</taxon>
        <taxon>Vertebrata</taxon>
        <taxon>Euteleostomi</taxon>
        <taxon>Actinopterygii</taxon>
        <taxon>Neopterygii</taxon>
        <taxon>Teleostei</taxon>
        <taxon>Osteoglossocephala</taxon>
        <taxon>Osteoglossomorpha</taxon>
        <taxon>Osteoglossiformes</taxon>
        <taxon>Osteoglossidae</taxon>
        <taxon>Scleropages</taxon>
    </lineage>
</organism>
<keyword evidence="9" id="KW-0175">Coiled coil</keyword>
<dbReference type="AlphaFoldDB" id="A0A8C9SMS6"/>
<dbReference type="GO" id="GO:0031012">
    <property type="term" value="C:extracellular matrix"/>
    <property type="evidence" value="ECO:0007669"/>
    <property type="project" value="TreeGrafter"/>
</dbReference>
<proteinExistence type="inferred from homology"/>
<keyword evidence="8 11" id="KW-0732">Signal</keyword>
<dbReference type="OrthoDB" id="8907123at2759"/>
<keyword evidence="5" id="KW-0964">Secreted</keyword>
<evidence type="ECO:0000256" key="2">
    <source>
        <dbReference type="ARBA" id="ARBA00004498"/>
    </source>
</evidence>
<dbReference type="PANTHER" id="PTHR28647:SF2">
    <property type="entry name" value="UNIQUE CARTILAGE MATRIX-ASSOCIATED PROTEIN"/>
    <property type="match status" value="1"/>
</dbReference>
<accession>A0A8C9SMS6</accession>
<reference evidence="12" key="2">
    <citation type="submission" date="2025-08" db="UniProtKB">
        <authorList>
            <consortium name="Ensembl"/>
        </authorList>
    </citation>
    <scope>IDENTIFICATION</scope>
</reference>
<dbReference type="KEGG" id="sfm:108926674"/>
<dbReference type="Pfam" id="PF17085">
    <property type="entry name" value="UCMA"/>
    <property type="match status" value="1"/>
</dbReference>
<evidence type="ECO:0000256" key="7">
    <source>
        <dbReference type="ARBA" id="ARBA00022641"/>
    </source>
</evidence>
<dbReference type="GeneTree" id="ENSGT00390000011492"/>
<evidence type="ECO:0000256" key="6">
    <source>
        <dbReference type="ARBA" id="ARBA00022530"/>
    </source>
</evidence>
<evidence type="ECO:0000256" key="11">
    <source>
        <dbReference type="SAM" id="SignalP"/>
    </source>
</evidence>
<name>A0A8C9SMS6_SCLFO</name>
<feature type="chain" id="PRO_5034199436" description="Unique cartilage matrix-associated protein" evidence="11">
    <location>
        <begin position="20"/>
        <end position="138"/>
    </location>
</feature>
<dbReference type="InterPro" id="IPR031386">
    <property type="entry name" value="UCMA"/>
</dbReference>
<dbReference type="Ensembl" id="ENSSFOT00015038044.2">
    <property type="protein sequence ID" value="ENSSFOP00015037630.1"/>
    <property type="gene ID" value="ENSSFOG00015023952.2"/>
</dbReference>
<keyword evidence="13" id="KW-1185">Reference proteome</keyword>
<dbReference type="GeneID" id="108926674"/>
<sequence length="138" mass="16434">MTWTPPVLLSLLAALLILAARFGAEGAAVKKDKVDEKVAADPQGSARRIFMHESDASNFFKRRGRRSVTSQNELMAEYRQRLAADENRREYNEEQRTEYENYMEEVRDEQAERTRETTEQWREFHYDGLYPSYHRYYK</sequence>
<dbReference type="GO" id="GO:0045667">
    <property type="term" value="P:regulation of osteoblast differentiation"/>
    <property type="evidence" value="ECO:0007669"/>
    <property type="project" value="InterPro"/>
</dbReference>
<evidence type="ECO:0000256" key="5">
    <source>
        <dbReference type="ARBA" id="ARBA00022525"/>
    </source>
</evidence>
<dbReference type="Proteomes" id="UP000694397">
    <property type="component" value="Chromosome 5"/>
</dbReference>
<evidence type="ECO:0000313" key="13">
    <source>
        <dbReference type="Proteomes" id="UP000694397"/>
    </source>
</evidence>
<dbReference type="GO" id="GO:0048706">
    <property type="term" value="P:embryonic skeletal system development"/>
    <property type="evidence" value="ECO:0007669"/>
    <property type="project" value="TreeGrafter"/>
</dbReference>
<evidence type="ECO:0000256" key="1">
    <source>
        <dbReference type="ARBA" id="ARBA00002111"/>
    </source>
</evidence>
<reference evidence="12 13" key="1">
    <citation type="submission" date="2019-04" db="EMBL/GenBank/DDBJ databases">
        <authorList>
            <consortium name="Wellcome Sanger Institute Data Sharing"/>
        </authorList>
    </citation>
    <scope>NUCLEOTIDE SEQUENCE [LARGE SCALE GENOMIC DNA]</scope>
</reference>
<comment type="subcellular location">
    <subcellularLocation>
        <location evidence="2">Secreted</location>
        <location evidence="2">Extracellular space</location>
        <location evidence="2">Extracellular matrix</location>
    </subcellularLocation>
</comment>
<evidence type="ECO:0000313" key="12">
    <source>
        <dbReference type="Ensembl" id="ENSSFOP00015037630.1"/>
    </source>
</evidence>
<evidence type="ECO:0000256" key="4">
    <source>
        <dbReference type="ARBA" id="ARBA00013765"/>
    </source>
</evidence>
<dbReference type="CTD" id="100037325"/>
<reference evidence="12" key="3">
    <citation type="submission" date="2025-09" db="UniProtKB">
        <authorList>
            <consortium name="Ensembl"/>
        </authorList>
    </citation>
    <scope>IDENTIFICATION</scope>
</reference>
<evidence type="ECO:0000256" key="3">
    <source>
        <dbReference type="ARBA" id="ARBA00011000"/>
    </source>
</evidence>
<comment type="function">
    <text evidence="1">May be involved in the negative control of osteogenic differentiation of osteochondrogenic precursor cells in peripheral zones of fetal cartilage and at the cartilage-bone interface.</text>
</comment>
<feature type="signal peptide" evidence="11">
    <location>
        <begin position="1"/>
        <end position="19"/>
    </location>
</feature>
<evidence type="ECO:0000256" key="8">
    <source>
        <dbReference type="ARBA" id="ARBA00022729"/>
    </source>
</evidence>
<feature type="region of interest" description="Disordered" evidence="10">
    <location>
        <begin position="85"/>
        <end position="113"/>
    </location>
</feature>
<evidence type="ECO:0000256" key="9">
    <source>
        <dbReference type="ARBA" id="ARBA00023054"/>
    </source>
</evidence>
<keyword evidence="7" id="KW-0765">Sulfation</keyword>
<dbReference type="PANTHER" id="PTHR28647">
    <property type="entry name" value="UNIQUE CARTILAGE MATRIX-ASSOCIATED PROTEIN"/>
    <property type="match status" value="1"/>
</dbReference>
<comment type="similarity">
    <text evidence="3">Belongs to the UCMA family.</text>
</comment>